<evidence type="ECO:0000259" key="1">
    <source>
        <dbReference type="PROSITE" id="PS50994"/>
    </source>
</evidence>
<protein>
    <submittedName>
        <fullName evidence="2">Uncharacterized protein K02A2.6</fullName>
    </submittedName>
</protein>
<dbReference type="InterPro" id="IPR050951">
    <property type="entry name" value="Retrovirus_Pol_polyprotein"/>
</dbReference>
<dbReference type="PROSITE" id="PS50994">
    <property type="entry name" value="INTEGRASE"/>
    <property type="match status" value="1"/>
</dbReference>
<dbReference type="Gene3D" id="3.30.420.10">
    <property type="entry name" value="Ribonuclease H-like superfamily/Ribonuclease H"/>
    <property type="match status" value="1"/>
</dbReference>
<organism evidence="2">
    <name type="scientific">Cacopsylla melanoneura</name>
    <dbReference type="NCBI Taxonomy" id="428564"/>
    <lineage>
        <taxon>Eukaryota</taxon>
        <taxon>Metazoa</taxon>
        <taxon>Ecdysozoa</taxon>
        <taxon>Arthropoda</taxon>
        <taxon>Hexapoda</taxon>
        <taxon>Insecta</taxon>
        <taxon>Pterygota</taxon>
        <taxon>Neoptera</taxon>
        <taxon>Paraneoptera</taxon>
        <taxon>Hemiptera</taxon>
        <taxon>Sternorrhyncha</taxon>
        <taxon>Psylloidea</taxon>
        <taxon>Psyllidae</taxon>
        <taxon>Psyllinae</taxon>
        <taxon>Cacopsylla</taxon>
    </lineage>
</organism>
<dbReference type="EMBL" id="HBUF01511653">
    <property type="protein sequence ID" value="CAG6746810.1"/>
    <property type="molecule type" value="Transcribed_RNA"/>
</dbReference>
<accession>A0A8D8ZFU3</accession>
<proteinExistence type="predicted"/>
<dbReference type="PANTHER" id="PTHR37984:SF5">
    <property type="entry name" value="PROTEIN NYNRIN-LIKE"/>
    <property type="match status" value="1"/>
</dbReference>
<dbReference type="AlphaFoldDB" id="A0A8D8ZFU3"/>
<dbReference type="InterPro" id="IPR001584">
    <property type="entry name" value="Integrase_cat-core"/>
</dbReference>
<feature type="domain" description="Integrase catalytic" evidence="1">
    <location>
        <begin position="1"/>
        <end position="107"/>
    </location>
</feature>
<dbReference type="SUPFAM" id="SSF53098">
    <property type="entry name" value="Ribonuclease H-like"/>
    <property type="match status" value="1"/>
</dbReference>
<evidence type="ECO:0000313" key="2">
    <source>
        <dbReference type="EMBL" id="CAG6746810.1"/>
    </source>
</evidence>
<dbReference type="GO" id="GO:0015074">
    <property type="term" value="P:DNA integration"/>
    <property type="evidence" value="ECO:0007669"/>
    <property type="project" value="InterPro"/>
</dbReference>
<name>A0A8D8ZFU3_9HEMI</name>
<dbReference type="GO" id="GO:0003676">
    <property type="term" value="F:nucleic acid binding"/>
    <property type="evidence" value="ECO:0007669"/>
    <property type="project" value="InterPro"/>
</dbReference>
<dbReference type="InterPro" id="IPR012337">
    <property type="entry name" value="RNaseH-like_sf"/>
</dbReference>
<dbReference type="PANTHER" id="PTHR37984">
    <property type="entry name" value="PROTEIN CBG26694"/>
    <property type="match status" value="1"/>
</dbReference>
<reference evidence="2" key="1">
    <citation type="submission" date="2021-05" db="EMBL/GenBank/DDBJ databases">
        <authorList>
            <person name="Alioto T."/>
            <person name="Alioto T."/>
            <person name="Gomez Garrido J."/>
        </authorList>
    </citation>
    <scope>NUCLEOTIDE SEQUENCE</scope>
</reference>
<dbReference type="InterPro" id="IPR036397">
    <property type="entry name" value="RNaseH_sf"/>
</dbReference>
<sequence length="130" mass="15005">MLEKKLYSRFGFPKVILSDNGAQFTSKLWKDHCSSHQIIHHTTAINSARQNPVERSNQQIKTKLIIDLLEKPHNRRDENLHKILFSLRNSMNAATKTCPAKISFGRDIQELNNLNCMAQEEETRYGKNLG</sequence>